<reference evidence="1" key="2">
    <citation type="submission" date="2020-11" db="EMBL/GenBank/DDBJ databases">
        <title>Whole genome sequencing of Colletotrichum sp.</title>
        <authorList>
            <person name="Li H."/>
        </authorList>
    </citation>
    <scope>NUCLEOTIDE SEQUENCE</scope>
    <source>
        <strain evidence="1">CkLH20</strain>
    </source>
</reference>
<dbReference type="GeneID" id="62156030"/>
<dbReference type="RefSeq" id="XP_038751661.1">
    <property type="nucleotide sequence ID" value="XM_038882956.1"/>
</dbReference>
<name>A0A9P6IG69_9PEZI</name>
<dbReference type="AlphaFoldDB" id="A0A9P6IG69"/>
<accession>A0A9P6IG69</accession>
<evidence type="ECO:0000313" key="2">
    <source>
        <dbReference type="Proteomes" id="UP000781932"/>
    </source>
</evidence>
<sequence length="108" mass="12562">MSDDEGGLFCIAIDSDEETKAKPRDQQTEEEFQQLRRTYRVKEQNGEATKPVLQEVLHAVEELYFLRRFDEAAAFARRVLDGSEAALDRDTREMLGRYEEKCRGRMGN</sequence>
<gene>
    <name evidence="1" type="ORF">CkaCkLH20_00236</name>
</gene>
<dbReference type="EMBL" id="JAATWM020000001">
    <property type="protein sequence ID" value="KAF9882200.1"/>
    <property type="molecule type" value="Genomic_DNA"/>
</dbReference>
<comment type="caution">
    <text evidence="1">The sequence shown here is derived from an EMBL/GenBank/DDBJ whole genome shotgun (WGS) entry which is preliminary data.</text>
</comment>
<keyword evidence="2" id="KW-1185">Reference proteome</keyword>
<proteinExistence type="predicted"/>
<evidence type="ECO:0000313" key="1">
    <source>
        <dbReference type="EMBL" id="KAF9882200.1"/>
    </source>
</evidence>
<dbReference type="OrthoDB" id="3938544at2759"/>
<reference evidence="1" key="1">
    <citation type="submission" date="2020-03" db="EMBL/GenBank/DDBJ databases">
        <authorList>
            <person name="He L."/>
        </authorList>
    </citation>
    <scope>NUCLEOTIDE SEQUENCE</scope>
    <source>
        <strain evidence="1">CkLH20</strain>
    </source>
</reference>
<protein>
    <submittedName>
        <fullName evidence="1">Uncharacterized protein</fullName>
    </submittedName>
</protein>
<dbReference type="Proteomes" id="UP000781932">
    <property type="component" value="Unassembled WGS sequence"/>
</dbReference>
<organism evidence="1 2">
    <name type="scientific">Colletotrichum karsti</name>
    <dbReference type="NCBI Taxonomy" id="1095194"/>
    <lineage>
        <taxon>Eukaryota</taxon>
        <taxon>Fungi</taxon>
        <taxon>Dikarya</taxon>
        <taxon>Ascomycota</taxon>
        <taxon>Pezizomycotina</taxon>
        <taxon>Sordariomycetes</taxon>
        <taxon>Hypocreomycetidae</taxon>
        <taxon>Glomerellales</taxon>
        <taxon>Glomerellaceae</taxon>
        <taxon>Colletotrichum</taxon>
        <taxon>Colletotrichum boninense species complex</taxon>
    </lineage>
</organism>